<feature type="coiled-coil region" evidence="1">
    <location>
        <begin position="177"/>
        <end position="229"/>
    </location>
</feature>
<evidence type="ECO:0000259" key="3">
    <source>
        <dbReference type="Pfam" id="PF13598"/>
    </source>
</evidence>
<protein>
    <submittedName>
        <fullName evidence="5">Mucoidy inhibitor-like protein</fullName>
    </submittedName>
</protein>
<dbReference type="PANTHER" id="PTHR31005">
    <property type="entry name" value="DUF4139 DOMAIN-CONTAINING PROTEIN"/>
    <property type="match status" value="1"/>
</dbReference>
<evidence type="ECO:0000259" key="4">
    <source>
        <dbReference type="Pfam" id="PF13600"/>
    </source>
</evidence>
<dbReference type="eggNOG" id="ENOG502QXGR">
    <property type="taxonomic scope" value="Eukaryota"/>
</dbReference>
<dbReference type="OMA" id="CRINNTK"/>
<dbReference type="KEGG" id="mbe:MBM_02060"/>
<feature type="compositionally biased region" description="Acidic residues" evidence="2">
    <location>
        <begin position="91"/>
        <end position="108"/>
    </location>
</feature>
<feature type="compositionally biased region" description="Low complexity" evidence="2">
    <location>
        <begin position="700"/>
        <end position="716"/>
    </location>
</feature>
<dbReference type="InterPro" id="IPR025554">
    <property type="entry name" value="DUF4140"/>
</dbReference>
<organism evidence="5 6">
    <name type="scientific">Marssonina brunnea f. sp. multigermtubi (strain MB_m1)</name>
    <name type="common">Marssonina leaf spot fungus</name>
    <dbReference type="NCBI Taxonomy" id="1072389"/>
    <lineage>
        <taxon>Eukaryota</taxon>
        <taxon>Fungi</taxon>
        <taxon>Dikarya</taxon>
        <taxon>Ascomycota</taxon>
        <taxon>Pezizomycotina</taxon>
        <taxon>Leotiomycetes</taxon>
        <taxon>Helotiales</taxon>
        <taxon>Drepanopezizaceae</taxon>
        <taxon>Drepanopeziza</taxon>
    </lineage>
</organism>
<name>K1XH70_MARBU</name>
<dbReference type="AlphaFoldDB" id="K1XH70"/>
<keyword evidence="6" id="KW-1185">Reference proteome</keyword>
<keyword evidence="1" id="KW-0175">Coiled coil</keyword>
<dbReference type="InParanoid" id="K1XH70"/>
<dbReference type="RefSeq" id="XP_007289949.1">
    <property type="nucleotide sequence ID" value="XM_007289887.1"/>
</dbReference>
<evidence type="ECO:0000256" key="1">
    <source>
        <dbReference type="SAM" id="Coils"/>
    </source>
</evidence>
<accession>K1XH70</accession>
<feature type="region of interest" description="Disordered" evidence="2">
    <location>
        <begin position="86"/>
        <end position="110"/>
    </location>
</feature>
<gene>
    <name evidence="5" type="ORF">MBM_02060</name>
</gene>
<evidence type="ECO:0000313" key="6">
    <source>
        <dbReference type="Proteomes" id="UP000006753"/>
    </source>
</evidence>
<proteinExistence type="predicted"/>
<feature type="region of interest" description="Disordered" evidence="2">
    <location>
        <begin position="450"/>
        <end position="479"/>
    </location>
</feature>
<dbReference type="Pfam" id="PF13598">
    <property type="entry name" value="DUF4139"/>
    <property type="match status" value="1"/>
</dbReference>
<evidence type="ECO:0000313" key="5">
    <source>
        <dbReference type="EMBL" id="EKD20108.1"/>
    </source>
</evidence>
<reference evidence="5 6" key="1">
    <citation type="journal article" date="2012" name="BMC Genomics">
        <title>Sequencing the genome of Marssonina brunnea reveals fungus-poplar co-evolution.</title>
        <authorList>
            <person name="Zhu S."/>
            <person name="Cao Y.-Z."/>
            <person name="Jiang C."/>
            <person name="Tan B.-Y."/>
            <person name="Wang Z."/>
            <person name="Feng S."/>
            <person name="Zhang L."/>
            <person name="Su X.-H."/>
            <person name="Brejova B."/>
            <person name="Vinar T."/>
            <person name="Xu M."/>
            <person name="Wang M.-X."/>
            <person name="Zhang S.-G."/>
            <person name="Huang M.-R."/>
            <person name="Wu R."/>
            <person name="Zhou Y."/>
        </authorList>
    </citation>
    <scope>NUCLEOTIDE SEQUENCE [LARGE SCALE GENOMIC DNA]</scope>
    <source>
        <strain evidence="5 6">MB_m1</strain>
    </source>
</reference>
<dbReference type="Pfam" id="PF13600">
    <property type="entry name" value="DUF4140"/>
    <property type="match status" value="1"/>
</dbReference>
<dbReference type="PANTHER" id="PTHR31005:SF8">
    <property type="entry name" value="DUF4139 DOMAIN-CONTAINING PROTEIN"/>
    <property type="match status" value="1"/>
</dbReference>
<dbReference type="EMBL" id="JH921430">
    <property type="protein sequence ID" value="EKD20108.1"/>
    <property type="molecule type" value="Genomic_DNA"/>
</dbReference>
<dbReference type="InterPro" id="IPR037291">
    <property type="entry name" value="DUF4139"/>
</dbReference>
<sequence>MASDSPHRQEFRIRDLSTRSVLLFPSRAQVIRDVKNVILQAGPNQIVIDGLTPLVDEHSIKVEGTGSATITDVTVDLLPNRDIFKSIYPSDNEEDDNDDDPEESAVEAEEMKLSKERIKKLNVQLLAAQEKIDSAAKRLKFCDGFGRSVEKDCPPPSDLEAWLEAYCKQREKTYRDHVAATAVADDLRDRLRQAEKEQLKIVVALAKASKKATREKAKEREKKLRAKAEIGLAKRRLKAEREASWPKKVYRITINLEPSSVTPASSRRGSIGGDTIVNLATSEFHEPSTEPLKTGEISLSLSYITYGASWAPRYDLSLNTVKCTGLLEYGAELKNTTSETWRDAKVILSTSQTSFSGLSESIPSLLPWHVRLEKGARNADGSLFSSLELQAKKNEYDQSRGGSAQKSRLGYFGRDDFERNAWLYEEEILHERKSLAVRPSSVKMRSAGSNILVPRGTGGAHSRSRATRSSHDAHLNQQESYEDSECDDEAFGFFGEEAAPAPPSLTFEEGAWEETGMTTSYDVPGSKTLAPNNSSIKHKIAKIEFKNVVFSHVVVGKLRQVAFLKARLRNTSQIALLKGPLGLTLDGSFLGQATLPRCSPGEHIVLPLGVDPAITISYPKPTVRRSQAGIFTKEDTNVFSRSCVVANTKHNAAVELTVLDQVPVSEDERLKIEITSPKGLKVAGDPVRTGVRYPAVADHTPSTSTQGSSSGVRGRGTATDVRAGVYASNASENEGPRWGTAVATVQKGGEVSWAVKLNPGQGVKLLLEYEATFPAGEAVVGVSK</sequence>
<dbReference type="Proteomes" id="UP000006753">
    <property type="component" value="Unassembled WGS sequence"/>
</dbReference>
<dbReference type="GeneID" id="18757995"/>
<feature type="region of interest" description="Disordered" evidence="2">
    <location>
        <begin position="694"/>
        <end position="716"/>
    </location>
</feature>
<evidence type="ECO:0000256" key="2">
    <source>
        <dbReference type="SAM" id="MobiDB-lite"/>
    </source>
</evidence>
<dbReference type="InterPro" id="IPR011935">
    <property type="entry name" value="CHP02231"/>
</dbReference>
<feature type="domain" description="DUF4139" evidence="3">
    <location>
        <begin position="299"/>
        <end position="679"/>
    </location>
</feature>
<dbReference type="HOGENOM" id="CLU_010457_1_0_1"/>
<feature type="domain" description="DUF4140" evidence="4">
    <location>
        <begin position="21"/>
        <end position="141"/>
    </location>
</feature>
<feature type="coiled-coil region" evidence="1">
    <location>
        <begin position="111"/>
        <end position="138"/>
    </location>
</feature>
<dbReference type="OrthoDB" id="10068793at2759"/>